<dbReference type="OrthoDB" id="9798257at2"/>
<dbReference type="RefSeq" id="WP_125958162.1">
    <property type="nucleotide sequence ID" value="NZ_JAQEJV010000017.1"/>
</dbReference>
<dbReference type="CDD" id="cd06261">
    <property type="entry name" value="TM_PBP2"/>
    <property type="match status" value="1"/>
</dbReference>
<keyword evidence="6 7" id="KW-0472">Membrane</keyword>
<feature type="transmembrane region" description="Helical" evidence="7">
    <location>
        <begin position="77"/>
        <end position="98"/>
    </location>
</feature>
<feature type="domain" description="ABC transmembrane type-1" evidence="8">
    <location>
        <begin position="73"/>
        <end position="287"/>
    </location>
</feature>
<feature type="transmembrane region" description="Helical" evidence="7">
    <location>
        <begin position="159"/>
        <end position="183"/>
    </location>
</feature>
<dbReference type="InterPro" id="IPR035906">
    <property type="entry name" value="MetI-like_sf"/>
</dbReference>
<dbReference type="GO" id="GO:0005886">
    <property type="term" value="C:plasma membrane"/>
    <property type="evidence" value="ECO:0007669"/>
    <property type="project" value="UniProtKB-SubCell"/>
</dbReference>
<keyword evidence="5 7" id="KW-1133">Transmembrane helix</keyword>
<dbReference type="Proteomes" id="UP000288490">
    <property type="component" value="Unassembled WGS sequence"/>
</dbReference>
<dbReference type="AlphaFoldDB" id="A0A429ZEJ4"/>
<dbReference type="Gene3D" id="1.10.3720.10">
    <property type="entry name" value="MetI-like"/>
    <property type="match status" value="1"/>
</dbReference>
<evidence type="ECO:0000256" key="6">
    <source>
        <dbReference type="ARBA" id="ARBA00023136"/>
    </source>
</evidence>
<comment type="caution">
    <text evidence="9">The sequence shown here is derived from an EMBL/GenBank/DDBJ whole genome shotgun (WGS) entry which is preliminary data.</text>
</comment>
<evidence type="ECO:0000256" key="2">
    <source>
        <dbReference type="ARBA" id="ARBA00022448"/>
    </source>
</evidence>
<keyword evidence="3" id="KW-1003">Cell membrane</keyword>
<feature type="transmembrane region" description="Helical" evidence="7">
    <location>
        <begin position="12"/>
        <end position="33"/>
    </location>
</feature>
<evidence type="ECO:0000313" key="10">
    <source>
        <dbReference type="Proteomes" id="UP000288490"/>
    </source>
</evidence>
<dbReference type="PANTHER" id="PTHR30193:SF37">
    <property type="entry name" value="INNER MEMBRANE ABC TRANSPORTER PERMEASE PROTEIN YCJO"/>
    <property type="match status" value="1"/>
</dbReference>
<keyword evidence="4 7" id="KW-0812">Transmembrane</keyword>
<feature type="transmembrane region" description="Helical" evidence="7">
    <location>
        <begin position="204"/>
        <end position="226"/>
    </location>
</feature>
<keyword evidence="10" id="KW-1185">Reference proteome</keyword>
<accession>A0A429ZEJ4</accession>
<gene>
    <name evidence="9" type="ORF">CBF36_09185</name>
</gene>
<dbReference type="EMBL" id="NGJT01000018">
    <property type="protein sequence ID" value="RST92126.1"/>
    <property type="molecule type" value="Genomic_DNA"/>
</dbReference>
<feature type="transmembrane region" description="Helical" evidence="7">
    <location>
        <begin position="110"/>
        <end position="130"/>
    </location>
</feature>
<evidence type="ECO:0000256" key="7">
    <source>
        <dbReference type="RuleBase" id="RU363032"/>
    </source>
</evidence>
<dbReference type="PROSITE" id="PS50928">
    <property type="entry name" value="ABC_TM1"/>
    <property type="match status" value="1"/>
</dbReference>
<proteinExistence type="inferred from homology"/>
<dbReference type="GO" id="GO:0055085">
    <property type="term" value="P:transmembrane transport"/>
    <property type="evidence" value="ECO:0007669"/>
    <property type="project" value="InterPro"/>
</dbReference>
<dbReference type="SUPFAM" id="SSF161098">
    <property type="entry name" value="MetI-like"/>
    <property type="match status" value="1"/>
</dbReference>
<name>A0A429ZEJ4_9ENTE</name>
<keyword evidence="2 7" id="KW-0813">Transport</keyword>
<dbReference type="InterPro" id="IPR000515">
    <property type="entry name" value="MetI-like"/>
</dbReference>
<evidence type="ECO:0000313" key="9">
    <source>
        <dbReference type="EMBL" id="RST92126.1"/>
    </source>
</evidence>
<organism evidence="9 10">
    <name type="scientific">Vagococcus bubulae</name>
    <dbReference type="NCBI Taxonomy" id="1977868"/>
    <lineage>
        <taxon>Bacteria</taxon>
        <taxon>Bacillati</taxon>
        <taxon>Bacillota</taxon>
        <taxon>Bacilli</taxon>
        <taxon>Lactobacillales</taxon>
        <taxon>Enterococcaceae</taxon>
        <taxon>Vagococcus</taxon>
    </lineage>
</organism>
<protein>
    <submittedName>
        <fullName evidence="9">Sugar ABC transporter permease</fullName>
    </submittedName>
</protein>
<reference evidence="9 10" key="1">
    <citation type="submission" date="2017-05" db="EMBL/GenBank/DDBJ databases">
        <title>Vagococcus spp. assemblies.</title>
        <authorList>
            <person name="Gulvik C.A."/>
        </authorList>
    </citation>
    <scope>NUCLEOTIDE SEQUENCE [LARGE SCALE GENOMIC DNA]</scope>
    <source>
        <strain evidence="9 10">SS1994</strain>
    </source>
</reference>
<evidence type="ECO:0000256" key="3">
    <source>
        <dbReference type="ARBA" id="ARBA00022475"/>
    </source>
</evidence>
<evidence type="ECO:0000259" key="8">
    <source>
        <dbReference type="PROSITE" id="PS50928"/>
    </source>
</evidence>
<evidence type="ECO:0000256" key="4">
    <source>
        <dbReference type="ARBA" id="ARBA00022692"/>
    </source>
</evidence>
<feature type="transmembrane region" description="Helical" evidence="7">
    <location>
        <begin position="268"/>
        <end position="288"/>
    </location>
</feature>
<comment type="similarity">
    <text evidence="7">Belongs to the binding-protein-dependent transport system permease family.</text>
</comment>
<dbReference type="PANTHER" id="PTHR30193">
    <property type="entry name" value="ABC TRANSPORTER PERMEASE PROTEIN"/>
    <property type="match status" value="1"/>
</dbReference>
<dbReference type="InterPro" id="IPR051393">
    <property type="entry name" value="ABC_transporter_permease"/>
</dbReference>
<evidence type="ECO:0000256" key="1">
    <source>
        <dbReference type="ARBA" id="ARBA00004651"/>
    </source>
</evidence>
<sequence>MKFKRKKYEKEQVMWGWLLIAPTLIGLLVLNIIPAVQSLVLSFQKSSGFGKTTWAGLANYERLIADKEVLQAVINTLIYTLISVPFIIVLSMLAAVLMNQKIKGISVYRTLFFLPVVATPAAVAMLWRWLFNSDYGIINHLLSKIGITGPNWLTDPKTAIIAIAIVGIWSTVGYNMVLLLSGLQEIPKDYYESADIDGASKLKQFFSITLPLVTPTLFFVLVTTVINSLQVFDLIFMMIDKTNPALPKTQSLVYLFYKHSFIMNDKSYGSAIVMILLLIIMVVTMIQVKIQKKWVNY</sequence>
<dbReference type="Pfam" id="PF00528">
    <property type="entry name" value="BPD_transp_1"/>
    <property type="match status" value="1"/>
</dbReference>
<evidence type="ECO:0000256" key="5">
    <source>
        <dbReference type="ARBA" id="ARBA00022989"/>
    </source>
</evidence>
<comment type="subcellular location">
    <subcellularLocation>
        <location evidence="1 7">Cell membrane</location>
        <topology evidence="1 7">Multi-pass membrane protein</topology>
    </subcellularLocation>
</comment>